<proteinExistence type="predicted"/>
<dbReference type="GO" id="GO:0003677">
    <property type="term" value="F:DNA binding"/>
    <property type="evidence" value="ECO:0007669"/>
    <property type="project" value="InterPro"/>
</dbReference>
<dbReference type="Pfam" id="PF02583">
    <property type="entry name" value="Trns_repr_metal"/>
    <property type="match status" value="1"/>
</dbReference>
<dbReference type="Gene3D" id="1.20.58.1000">
    <property type="entry name" value="Metal-sensitive repressor, helix protomer"/>
    <property type="match status" value="1"/>
</dbReference>
<dbReference type="CDD" id="cd10148">
    <property type="entry name" value="CsoR-like_DUF156"/>
    <property type="match status" value="1"/>
</dbReference>
<accession>A0A7X5KP52</accession>
<dbReference type="InterPro" id="IPR003735">
    <property type="entry name" value="Metal_Tscrpt_repr"/>
</dbReference>
<sequence>MIYEIHTPWGYKTEGKYVENENDAILKRLRRIEGQVKGIIRMVEEESTCDQILTQVSAVRAATNKVGGLILERYYEKRLGEVEAGVNPAQTFQELIATTQKFLGFLQEVEGARHE</sequence>
<dbReference type="AlphaFoldDB" id="A0A7X5KP52"/>
<dbReference type="PANTHER" id="PTHR33677">
    <property type="entry name" value="TRANSCRIPTIONAL REPRESSOR FRMR-RELATED"/>
    <property type="match status" value="1"/>
</dbReference>
<evidence type="ECO:0000313" key="1">
    <source>
        <dbReference type="EMBL" id="NDL68684.1"/>
    </source>
</evidence>
<keyword evidence="2" id="KW-1185">Reference proteome</keyword>
<dbReference type="Proteomes" id="UP000461585">
    <property type="component" value="Unassembled WGS sequence"/>
</dbReference>
<dbReference type="InterPro" id="IPR038390">
    <property type="entry name" value="Metal_Tscrpt_repr_sf"/>
</dbReference>
<dbReference type="GO" id="GO:0045892">
    <property type="term" value="P:negative regulation of DNA-templated transcription"/>
    <property type="evidence" value="ECO:0007669"/>
    <property type="project" value="UniProtKB-ARBA"/>
</dbReference>
<evidence type="ECO:0000313" key="2">
    <source>
        <dbReference type="Proteomes" id="UP000461585"/>
    </source>
</evidence>
<reference evidence="1 2" key="1">
    <citation type="submission" date="2020-01" db="EMBL/GenBank/DDBJ databases">
        <title>Anaeroalcalibacter tamaniensis gen. nov., sp. nov., moderately halophilic strictly anaerobic fermenter bacterium from mud volcano of Taman peninsula.</title>
        <authorList>
            <person name="Frolova A."/>
            <person name="Merkel A.Y."/>
            <person name="Slobodkin A.I."/>
        </authorList>
    </citation>
    <scope>NUCLEOTIDE SEQUENCE [LARGE SCALE GENOMIC DNA]</scope>
    <source>
        <strain evidence="1 2">F-3ap</strain>
    </source>
</reference>
<gene>
    <name evidence="1" type="ORF">GXN74_13145</name>
</gene>
<organism evidence="1 2">
    <name type="scientific">Anaerotalea alkaliphila</name>
    <dbReference type="NCBI Taxonomy" id="2662126"/>
    <lineage>
        <taxon>Bacteria</taxon>
        <taxon>Bacillati</taxon>
        <taxon>Bacillota</taxon>
        <taxon>Clostridia</taxon>
        <taxon>Eubacteriales</taxon>
        <taxon>Anaerotalea</taxon>
    </lineage>
</organism>
<name>A0A7X5KP52_9FIRM</name>
<protein>
    <submittedName>
        <fullName evidence="1">Metal-sensitive transcriptional regulator</fullName>
    </submittedName>
</protein>
<dbReference type="GO" id="GO:0046872">
    <property type="term" value="F:metal ion binding"/>
    <property type="evidence" value="ECO:0007669"/>
    <property type="project" value="InterPro"/>
</dbReference>
<dbReference type="EMBL" id="JAAEEH010000052">
    <property type="protein sequence ID" value="NDL68684.1"/>
    <property type="molecule type" value="Genomic_DNA"/>
</dbReference>
<comment type="caution">
    <text evidence="1">The sequence shown here is derived from an EMBL/GenBank/DDBJ whole genome shotgun (WGS) entry which is preliminary data.</text>
</comment>